<protein>
    <recommendedName>
        <fullName evidence="3">Carboxylic ester hydrolase</fullName>
        <ecNumber evidence="3">3.1.1.-</ecNumber>
    </recommendedName>
</protein>
<dbReference type="RefSeq" id="WP_395824679.1">
    <property type="nucleotide sequence ID" value="NZ_CP043494.1"/>
</dbReference>
<dbReference type="SUPFAM" id="SSF53474">
    <property type="entry name" value="alpha/beta-Hydrolases"/>
    <property type="match status" value="1"/>
</dbReference>
<evidence type="ECO:0000256" key="1">
    <source>
        <dbReference type="ARBA" id="ARBA00005964"/>
    </source>
</evidence>
<evidence type="ECO:0000256" key="2">
    <source>
        <dbReference type="ARBA" id="ARBA00022801"/>
    </source>
</evidence>
<feature type="compositionally biased region" description="Low complexity" evidence="4">
    <location>
        <begin position="517"/>
        <end position="528"/>
    </location>
</feature>
<evidence type="ECO:0000256" key="4">
    <source>
        <dbReference type="SAM" id="MobiDB-lite"/>
    </source>
</evidence>
<reference evidence="6 7" key="1">
    <citation type="submission" date="2019-08" db="EMBL/GenBank/DDBJ databases">
        <title>Archangium and Cystobacter genomes.</title>
        <authorList>
            <person name="Chen I.-C.K."/>
            <person name="Wielgoss S."/>
        </authorList>
    </citation>
    <scope>NUCLEOTIDE SEQUENCE [LARGE SCALE GENOMIC DNA]</scope>
    <source>
        <strain evidence="6 7">Cbm 6</strain>
    </source>
</reference>
<feature type="region of interest" description="Disordered" evidence="4">
    <location>
        <begin position="500"/>
        <end position="528"/>
    </location>
</feature>
<dbReference type="EC" id="3.1.1.-" evidence="3"/>
<evidence type="ECO:0000313" key="7">
    <source>
        <dbReference type="Proteomes" id="UP001611383"/>
    </source>
</evidence>
<dbReference type="InterPro" id="IPR000997">
    <property type="entry name" value="Cholinesterase"/>
</dbReference>
<feature type="domain" description="Carboxylesterase type B" evidence="5">
    <location>
        <begin position="386"/>
        <end position="500"/>
    </location>
</feature>
<dbReference type="InterPro" id="IPR019826">
    <property type="entry name" value="Carboxylesterase_B_AS"/>
</dbReference>
<dbReference type="Proteomes" id="UP001611383">
    <property type="component" value="Chromosome"/>
</dbReference>
<sequence length="528" mass="55595">MKWWMVMLAASVAGCASTPKPSTPSEQVRVSGGVVQGSVADGVLSFKGIPFAAPPVGDLRWRPPQPVQEWSGVRQATAFGHDCMQVPFAGDAAPLGTPPAEDCLTLNVWRAADAPADGKLPVMVWIYGGGFVNGGSSPSVYDGSRFAQQGVVLVSFNYRLGRLGFFAHPALTAEAGGAPTGNFGYMDQLAALEWVKHNIAAFGGDPDNVTIFGESAGGGSVHTLLASPKAQGLFHKAIIMSGGGRGSLLGGSKLSEDTPGGPRSAESIGVEFAKSVGIHQTGPEALAALRALPVERIGDLSMMNMGVPTYSGPMLDGQIVVEWPDAAYRAGRWAKVPVMVGATSADLGFGFARTKDEVFAPFPDQAAARAAYDPTGNADVRTLVALTAMDRTMIEPARYTARLVAAQGLPAYHYRFSYVADSMRDEWKTGAPHATEIPYVFDTVEARYGAEATELDRKVGREANAYFAHFAKTGEPSGQGLPQWPRYEAGTDLILDFSASGEPVAQPDPWKARLDATEAAANAAAASR</sequence>
<keyword evidence="7" id="KW-1185">Reference proteome</keyword>
<dbReference type="InterPro" id="IPR050309">
    <property type="entry name" value="Type-B_Carboxylest/Lipase"/>
</dbReference>
<gene>
    <name evidence="6" type="ORF">F0U60_26140</name>
</gene>
<evidence type="ECO:0000259" key="5">
    <source>
        <dbReference type="Pfam" id="PF00135"/>
    </source>
</evidence>
<dbReference type="PROSITE" id="PS00122">
    <property type="entry name" value="CARBOXYLESTERASE_B_1"/>
    <property type="match status" value="1"/>
</dbReference>
<comment type="similarity">
    <text evidence="1 3">Belongs to the type-B carboxylesterase/lipase family.</text>
</comment>
<dbReference type="Gene3D" id="3.40.50.1820">
    <property type="entry name" value="alpha/beta hydrolase"/>
    <property type="match status" value="1"/>
</dbReference>
<dbReference type="InterPro" id="IPR029058">
    <property type="entry name" value="AB_hydrolase_fold"/>
</dbReference>
<evidence type="ECO:0000313" key="6">
    <source>
        <dbReference type="EMBL" id="WNG47217.1"/>
    </source>
</evidence>
<name>A0ABY9WVA8_9BACT</name>
<dbReference type="InterPro" id="IPR002018">
    <property type="entry name" value="CarbesteraseB"/>
</dbReference>
<dbReference type="PRINTS" id="PR00878">
    <property type="entry name" value="CHOLNESTRASE"/>
</dbReference>
<keyword evidence="2 3" id="KW-0378">Hydrolase</keyword>
<feature type="domain" description="Carboxylesterase type B" evidence="5">
    <location>
        <begin position="25"/>
        <end position="354"/>
    </location>
</feature>
<organism evidence="6 7">
    <name type="scientific">Archangium minus</name>
    <dbReference type="NCBI Taxonomy" id="83450"/>
    <lineage>
        <taxon>Bacteria</taxon>
        <taxon>Pseudomonadati</taxon>
        <taxon>Myxococcota</taxon>
        <taxon>Myxococcia</taxon>
        <taxon>Myxococcales</taxon>
        <taxon>Cystobacterineae</taxon>
        <taxon>Archangiaceae</taxon>
        <taxon>Archangium</taxon>
    </lineage>
</organism>
<dbReference type="Pfam" id="PF00135">
    <property type="entry name" value="COesterase"/>
    <property type="match status" value="2"/>
</dbReference>
<evidence type="ECO:0000256" key="3">
    <source>
        <dbReference type="RuleBase" id="RU361235"/>
    </source>
</evidence>
<dbReference type="PROSITE" id="PS51257">
    <property type="entry name" value="PROKAR_LIPOPROTEIN"/>
    <property type="match status" value="1"/>
</dbReference>
<dbReference type="PANTHER" id="PTHR11559">
    <property type="entry name" value="CARBOXYLESTERASE"/>
    <property type="match status" value="1"/>
</dbReference>
<dbReference type="EMBL" id="CP043494">
    <property type="protein sequence ID" value="WNG47217.1"/>
    <property type="molecule type" value="Genomic_DNA"/>
</dbReference>
<proteinExistence type="inferred from homology"/>
<accession>A0ABY9WVA8</accession>